<comment type="similarity">
    <text evidence="3">Belongs to the bacterial flagellin family.</text>
</comment>
<dbReference type="InterPro" id="IPR001492">
    <property type="entry name" value="Flagellin"/>
</dbReference>
<accession>A0A1Y5I0C7</accession>
<keyword evidence="8" id="KW-0966">Cell projection</keyword>
<evidence type="ECO:0000256" key="1">
    <source>
        <dbReference type="ARBA" id="ARBA00004365"/>
    </source>
</evidence>
<protein>
    <submittedName>
        <fullName evidence="8">Flagellar hook-associated protein 3</fullName>
    </submittedName>
</protein>
<proteinExistence type="inferred from homology"/>
<evidence type="ECO:0000256" key="2">
    <source>
        <dbReference type="ARBA" id="ARBA00004613"/>
    </source>
</evidence>
<dbReference type="GO" id="GO:0071973">
    <property type="term" value="P:bacterial-type flagellum-dependent cell motility"/>
    <property type="evidence" value="ECO:0007669"/>
    <property type="project" value="InterPro"/>
</dbReference>
<dbReference type="SUPFAM" id="SSF64518">
    <property type="entry name" value="Phase 1 flagellin"/>
    <property type="match status" value="1"/>
</dbReference>
<evidence type="ECO:0000259" key="6">
    <source>
        <dbReference type="Pfam" id="PF00669"/>
    </source>
</evidence>
<dbReference type="InterPro" id="IPR001029">
    <property type="entry name" value="Flagellin_N"/>
</dbReference>
<dbReference type="GO" id="GO:0005198">
    <property type="term" value="F:structural molecule activity"/>
    <property type="evidence" value="ECO:0007669"/>
    <property type="project" value="InterPro"/>
</dbReference>
<evidence type="ECO:0000313" key="9">
    <source>
        <dbReference type="Proteomes" id="UP000227088"/>
    </source>
</evidence>
<dbReference type="NCBIfam" id="TIGR02550">
    <property type="entry name" value="flagell_flgL"/>
    <property type="match status" value="1"/>
</dbReference>
<feature type="domain" description="Flagellin N-terminal" evidence="6">
    <location>
        <begin position="3"/>
        <end position="138"/>
    </location>
</feature>
<keyword evidence="8" id="KW-0969">Cilium</keyword>
<dbReference type="InterPro" id="IPR046358">
    <property type="entry name" value="Flagellin_C"/>
</dbReference>
<dbReference type="Pfam" id="PF00700">
    <property type="entry name" value="Flagellin_C"/>
    <property type="match status" value="1"/>
</dbReference>
<dbReference type="Gene3D" id="1.20.1330.10">
    <property type="entry name" value="f41 fragment of flagellin, N-terminal domain"/>
    <property type="match status" value="2"/>
</dbReference>
<dbReference type="EMBL" id="MABE01000040">
    <property type="protein sequence ID" value="OUS41503.1"/>
    <property type="molecule type" value="Genomic_DNA"/>
</dbReference>
<sequence length="412" mass="44457">MRISTLQSFNKGLNSILDNQNQVNNTQQQVSTGRRVLTPADDPIAATKILQLQQDAALREQFGKNMTGALGRLTLEETQLAGITENLTRLKELTVKAGDGSQTIGDRQAIAAEVREILGATVDLMNSKDAGGEYLFGGFKGATEPFQKNENGRYDYAGDEGQRFLAIASSTTVATGDNGKKLFVDVESADNTFDTRLNPLNVGTAIINPGFVVDEEAYADFYPEDLVITFNADSAVTPPTANYTIRQASDGRVVEGMDAQPYSEGTDIVVAGIAVKISGEPKPGDEFLVNSSEKQGITDTIYRLMDGLNNLGDNPEDAATLNNLLEDTLNNLAFAQSSISQVRSEVGARLNVVENTESLAADVDFVSKEVLSKLSDVDFAEAVSRLSLQSFLLETAQQSYAKIQNLSLFNQI</sequence>
<dbReference type="PANTHER" id="PTHR42792:SF1">
    <property type="entry name" value="FLAGELLAR HOOK-ASSOCIATED PROTEIN 3"/>
    <property type="match status" value="1"/>
</dbReference>
<gene>
    <name evidence="8" type="ORF">A9R00_00595</name>
</gene>
<dbReference type="AlphaFoldDB" id="A0A1Y5I0C7"/>
<keyword evidence="4" id="KW-0964">Secreted</keyword>
<dbReference type="Proteomes" id="UP000227088">
    <property type="component" value="Unassembled WGS sequence"/>
</dbReference>
<evidence type="ECO:0000256" key="4">
    <source>
        <dbReference type="ARBA" id="ARBA00022525"/>
    </source>
</evidence>
<reference evidence="9" key="1">
    <citation type="journal article" date="2017" name="Proc. Natl. Acad. Sci. U.S.A.">
        <title>Simulation of Deepwater Horizon oil plume reveals substrate specialization within a complex community of hydrocarbon degraders.</title>
        <authorList>
            <person name="Hu P."/>
            <person name="Dubinsky E.A."/>
            <person name="Probst A.J."/>
            <person name="Wang J."/>
            <person name="Sieber C.M.K."/>
            <person name="Tom L.M."/>
            <person name="Gardinali P."/>
            <person name="Banfield J.F."/>
            <person name="Atlas R.M."/>
            <person name="Andersen G.L."/>
        </authorList>
    </citation>
    <scope>NUCLEOTIDE SEQUENCE [LARGE SCALE GENOMIC DNA]</scope>
</reference>
<evidence type="ECO:0000259" key="7">
    <source>
        <dbReference type="Pfam" id="PF00700"/>
    </source>
</evidence>
<dbReference type="GO" id="GO:0005576">
    <property type="term" value="C:extracellular region"/>
    <property type="evidence" value="ECO:0007669"/>
    <property type="project" value="UniProtKB-SubCell"/>
</dbReference>
<dbReference type="Pfam" id="PF00669">
    <property type="entry name" value="Flagellin_N"/>
    <property type="match status" value="1"/>
</dbReference>
<keyword evidence="5" id="KW-0975">Bacterial flagellum</keyword>
<dbReference type="PANTHER" id="PTHR42792">
    <property type="entry name" value="FLAGELLIN"/>
    <property type="match status" value="1"/>
</dbReference>
<comment type="subcellular location">
    <subcellularLocation>
        <location evidence="1">Bacterial flagellum</location>
    </subcellularLocation>
    <subcellularLocation>
        <location evidence="2">Secreted</location>
    </subcellularLocation>
</comment>
<dbReference type="InterPro" id="IPR013384">
    <property type="entry name" value="Flagell_FlgL"/>
</dbReference>
<dbReference type="GO" id="GO:0009424">
    <property type="term" value="C:bacterial-type flagellum hook"/>
    <property type="evidence" value="ECO:0007669"/>
    <property type="project" value="InterPro"/>
</dbReference>
<feature type="domain" description="Flagellin C-terminal" evidence="7">
    <location>
        <begin position="335"/>
        <end position="407"/>
    </location>
</feature>
<evidence type="ECO:0000256" key="3">
    <source>
        <dbReference type="ARBA" id="ARBA00005709"/>
    </source>
</evidence>
<name>A0A1Y5I0C7_OLEAN</name>
<evidence type="ECO:0000313" key="8">
    <source>
        <dbReference type="EMBL" id="OUS41503.1"/>
    </source>
</evidence>
<comment type="caution">
    <text evidence="8">The sequence shown here is derived from an EMBL/GenBank/DDBJ whole genome shotgun (WGS) entry which is preliminary data.</text>
</comment>
<keyword evidence="8" id="KW-0282">Flagellum</keyword>
<evidence type="ECO:0000256" key="5">
    <source>
        <dbReference type="ARBA" id="ARBA00023143"/>
    </source>
</evidence>
<organism evidence="8 9">
    <name type="scientific">Oleispira antarctica</name>
    <dbReference type="NCBI Taxonomy" id="188908"/>
    <lineage>
        <taxon>Bacteria</taxon>
        <taxon>Pseudomonadati</taxon>
        <taxon>Pseudomonadota</taxon>
        <taxon>Gammaproteobacteria</taxon>
        <taxon>Oceanospirillales</taxon>
        <taxon>Oceanospirillaceae</taxon>
        <taxon>Oleispira</taxon>
    </lineage>
</organism>